<dbReference type="EnsemblPlants" id="AET3Gv20154100.27">
    <property type="protein sequence ID" value="AET3Gv20154100.27"/>
    <property type="gene ID" value="AET3Gv20154100"/>
</dbReference>
<reference evidence="1" key="5">
    <citation type="journal article" date="2021" name="G3 (Bethesda)">
        <title>Aegilops tauschii genome assembly Aet v5.0 features greater sequence contiguity and improved annotation.</title>
        <authorList>
            <person name="Wang L."/>
            <person name="Zhu T."/>
            <person name="Rodriguez J.C."/>
            <person name="Deal K.R."/>
            <person name="Dubcovsky J."/>
            <person name="McGuire P.E."/>
            <person name="Lux T."/>
            <person name="Spannagl M."/>
            <person name="Mayer K.F.X."/>
            <person name="Baldrich P."/>
            <person name="Meyers B.C."/>
            <person name="Huo N."/>
            <person name="Gu Y.Q."/>
            <person name="Zhou H."/>
            <person name="Devos K.M."/>
            <person name="Bennetzen J.L."/>
            <person name="Unver T."/>
            <person name="Budak H."/>
            <person name="Gulick P.J."/>
            <person name="Galiba G."/>
            <person name="Kalapos B."/>
            <person name="Nelson D.R."/>
            <person name="Li P."/>
            <person name="You F.M."/>
            <person name="Luo M.C."/>
            <person name="Dvorak J."/>
        </authorList>
    </citation>
    <scope>NUCLEOTIDE SEQUENCE [LARGE SCALE GENOMIC DNA]</scope>
    <source>
        <strain evidence="1">cv. AL8/78</strain>
    </source>
</reference>
<protein>
    <submittedName>
        <fullName evidence="1">Uncharacterized protein</fullName>
    </submittedName>
</protein>
<accession>A0A453DY84</accession>
<evidence type="ECO:0000313" key="2">
    <source>
        <dbReference type="Proteomes" id="UP000015105"/>
    </source>
</evidence>
<reference evidence="1" key="3">
    <citation type="journal article" date="2017" name="Nature">
        <title>Genome sequence of the progenitor of the wheat D genome Aegilops tauschii.</title>
        <authorList>
            <person name="Luo M.C."/>
            <person name="Gu Y.Q."/>
            <person name="Puiu D."/>
            <person name="Wang H."/>
            <person name="Twardziok S.O."/>
            <person name="Deal K.R."/>
            <person name="Huo N."/>
            <person name="Zhu T."/>
            <person name="Wang L."/>
            <person name="Wang Y."/>
            <person name="McGuire P.E."/>
            <person name="Liu S."/>
            <person name="Long H."/>
            <person name="Ramasamy R.K."/>
            <person name="Rodriguez J.C."/>
            <person name="Van S.L."/>
            <person name="Yuan L."/>
            <person name="Wang Z."/>
            <person name="Xia Z."/>
            <person name="Xiao L."/>
            <person name="Anderson O.D."/>
            <person name="Ouyang S."/>
            <person name="Liang Y."/>
            <person name="Zimin A.V."/>
            <person name="Pertea G."/>
            <person name="Qi P."/>
            <person name="Bennetzen J.L."/>
            <person name="Dai X."/>
            <person name="Dawson M.W."/>
            <person name="Muller H.G."/>
            <person name="Kugler K."/>
            <person name="Rivarola-Duarte L."/>
            <person name="Spannagl M."/>
            <person name="Mayer K.F.X."/>
            <person name="Lu F.H."/>
            <person name="Bevan M.W."/>
            <person name="Leroy P."/>
            <person name="Li P."/>
            <person name="You F.M."/>
            <person name="Sun Q."/>
            <person name="Liu Z."/>
            <person name="Lyons E."/>
            <person name="Wicker T."/>
            <person name="Salzberg S.L."/>
            <person name="Devos K.M."/>
            <person name="Dvorak J."/>
        </authorList>
    </citation>
    <scope>NUCLEOTIDE SEQUENCE [LARGE SCALE GENOMIC DNA]</scope>
    <source>
        <strain evidence="1">cv. AL8/78</strain>
    </source>
</reference>
<reference evidence="1" key="4">
    <citation type="submission" date="2019-03" db="UniProtKB">
        <authorList>
            <consortium name="EnsemblPlants"/>
        </authorList>
    </citation>
    <scope>IDENTIFICATION</scope>
</reference>
<sequence>QSVWAASCSHHTRYVGECLVCHTGGRYQDFFFRESPRNVFSGKRKVIIVSDRPVPSFFSSFSFPEPPPFLRYHRVP</sequence>
<dbReference type="Gramene" id="AET3Gv20154100.27">
    <property type="protein sequence ID" value="AET3Gv20154100.27"/>
    <property type="gene ID" value="AET3Gv20154100"/>
</dbReference>
<reference evidence="2" key="2">
    <citation type="journal article" date="2017" name="Nat. Plants">
        <title>The Aegilops tauschii genome reveals multiple impacts of transposons.</title>
        <authorList>
            <person name="Zhao G."/>
            <person name="Zou C."/>
            <person name="Li K."/>
            <person name="Wang K."/>
            <person name="Li T."/>
            <person name="Gao L."/>
            <person name="Zhang X."/>
            <person name="Wang H."/>
            <person name="Yang Z."/>
            <person name="Liu X."/>
            <person name="Jiang W."/>
            <person name="Mao L."/>
            <person name="Kong X."/>
            <person name="Jiao Y."/>
            <person name="Jia J."/>
        </authorList>
    </citation>
    <scope>NUCLEOTIDE SEQUENCE [LARGE SCALE GENOMIC DNA]</scope>
    <source>
        <strain evidence="2">cv. AL8/78</strain>
    </source>
</reference>
<name>A0A453DY84_AEGTS</name>
<dbReference type="AlphaFoldDB" id="A0A453DY84"/>
<evidence type="ECO:0000313" key="1">
    <source>
        <dbReference type="EnsemblPlants" id="AET3Gv20154100.27"/>
    </source>
</evidence>
<dbReference type="Proteomes" id="UP000015105">
    <property type="component" value="Chromosome 3D"/>
</dbReference>
<keyword evidence="2" id="KW-1185">Reference proteome</keyword>
<proteinExistence type="predicted"/>
<reference evidence="2" key="1">
    <citation type="journal article" date="2014" name="Science">
        <title>Ancient hybridizations among the ancestral genomes of bread wheat.</title>
        <authorList>
            <consortium name="International Wheat Genome Sequencing Consortium,"/>
            <person name="Marcussen T."/>
            <person name="Sandve S.R."/>
            <person name="Heier L."/>
            <person name="Spannagl M."/>
            <person name="Pfeifer M."/>
            <person name="Jakobsen K.S."/>
            <person name="Wulff B.B."/>
            <person name="Steuernagel B."/>
            <person name="Mayer K.F."/>
            <person name="Olsen O.A."/>
        </authorList>
    </citation>
    <scope>NUCLEOTIDE SEQUENCE [LARGE SCALE GENOMIC DNA]</scope>
    <source>
        <strain evidence="2">cv. AL8/78</strain>
    </source>
</reference>
<organism evidence="1 2">
    <name type="scientific">Aegilops tauschii subsp. strangulata</name>
    <name type="common">Goatgrass</name>
    <dbReference type="NCBI Taxonomy" id="200361"/>
    <lineage>
        <taxon>Eukaryota</taxon>
        <taxon>Viridiplantae</taxon>
        <taxon>Streptophyta</taxon>
        <taxon>Embryophyta</taxon>
        <taxon>Tracheophyta</taxon>
        <taxon>Spermatophyta</taxon>
        <taxon>Magnoliopsida</taxon>
        <taxon>Liliopsida</taxon>
        <taxon>Poales</taxon>
        <taxon>Poaceae</taxon>
        <taxon>BOP clade</taxon>
        <taxon>Pooideae</taxon>
        <taxon>Triticodae</taxon>
        <taxon>Triticeae</taxon>
        <taxon>Triticinae</taxon>
        <taxon>Aegilops</taxon>
    </lineage>
</organism>